<evidence type="ECO:0000256" key="2">
    <source>
        <dbReference type="ARBA" id="ARBA00022801"/>
    </source>
</evidence>
<keyword evidence="3" id="KW-0788">Thiol protease</keyword>
<keyword evidence="6" id="KW-1185">Reference proteome</keyword>
<evidence type="ECO:0000256" key="4">
    <source>
        <dbReference type="SAM" id="SignalP"/>
    </source>
</evidence>
<keyword evidence="1" id="KW-0645">Protease</keyword>
<evidence type="ECO:0000313" key="6">
    <source>
        <dbReference type="Proteomes" id="UP000095281"/>
    </source>
</evidence>
<keyword evidence="2" id="KW-0378">Hydrolase</keyword>
<evidence type="ECO:0000256" key="3">
    <source>
        <dbReference type="ARBA" id="ARBA00022807"/>
    </source>
</evidence>
<dbReference type="InterPro" id="IPR000169">
    <property type="entry name" value="Pept_cys_AS"/>
</dbReference>
<evidence type="ECO:0000259" key="5">
    <source>
        <dbReference type="Pfam" id="PF00112"/>
    </source>
</evidence>
<accession>A0A1I8AZL4</accession>
<dbReference type="InterPro" id="IPR000668">
    <property type="entry name" value="Peptidase_C1A_C"/>
</dbReference>
<dbReference type="Gene3D" id="3.90.70.10">
    <property type="entry name" value="Cysteine proteinases"/>
    <property type="match status" value="1"/>
</dbReference>
<protein>
    <submittedName>
        <fullName evidence="7">Pept_C1 domain-containing protein</fullName>
    </submittedName>
</protein>
<dbReference type="Pfam" id="PF00112">
    <property type="entry name" value="Peptidase_C1"/>
    <property type="match status" value="1"/>
</dbReference>
<reference evidence="7" key="1">
    <citation type="submission" date="2016-11" db="UniProtKB">
        <authorList>
            <consortium name="WormBaseParasite"/>
        </authorList>
    </citation>
    <scope>IDENTIFICATION</scope>
</reference>
<keyword evidence="4" id="KW-0732">Signal</keyword>
<feature type="chain" id="PRO_5018537925" evidence="4">
    <location>
        <begin position="20"/>
        <end position="219"/>
    </location>
</feature>
<evidence type="ECO:0000256" key="1">
    <source>
        <dbReference type="ARBA" id="ARBA00022670"/>
    </source>
</evidence>
<dbReference type="Proteomes" id="UP000095281">
    <property type="component" value="Unplaced"/>
</dbReference>
<feature type="signal peptide" evidence="4">
    <location>
        <begin position="1"/>
        <end position="19"/>
    </location>
</feature>
<dbReference type="AlphaFoldDB" id="A0A1I8AZL4"/>
<dbReference type="SUPFAM" id="SSF54001">
    <property type="entry name" value="Cysteine proteinases"/>
    <property type="match status" value="1"/>
</dbReference>
<evidence type="ECO:0000313" key="7">
    <source>
        <dbReference type="WBParaSite" id="MhA1_Contig1089.frz3.gene21"/>
    </source>
</evidence>
<organism evidence="6 7">
    <name type="scientific">Meloidogyne hapla</name>
    <name type="common">Root-knot nematode worm</name>
    <dbReference type="NCBI Taxonomy" id="6305"/>
    <lineage>
        <taxon>Eukaryota</taxon>
        <taxon>Metazoa</taxon>
        <taxon>Ecdysozoa</taxon>
        <taxon>Nematoda</taxon>
        <taxon>Chromadorea</taxon>
        <taxon>Rhabditida</taxon>
        <taxon>Tylenchina</taxon>
        <taxon>Tylenchomorpha</taxon>
        <taxon>Tylenchoidea</taxon>
        <taxon>Meloidogynidae</taxon>
        <taxon>Meloidogyninae</taxon>
        <taxon>Meloidogyne</taxon>
    </lineage>
</organism>
<proteinExistence type="predicted"/>
<name>A0A1I8AZL4_MELHA</name>
<feature type="domain" description="Peptidase C1A papain C-terminal" evidence="5">
    <location>
        <begin position="156"/>
        <end position="200"/>
    </location>
</feature>
<dbReference type="InterPro" id="IPR038765">
    <property type="entry name" value="Papain-like_cys_pep_sf"/>
</dbReference>
<dbReference type="PROSITE" id="PS00139">
    <property type="entry name" value="THIOL_PROTEASE_CYS"/>
    <property type="match status" value="1"/>
</dbReference>
<dbReference type="GO" id="GO:0006508">
    <property type="term" value="P:proteolysis"/>
    <property type="evidence" value="ECO:0007669"/>
    <property type="project" value="UniProtKB-KW"/>
</dbReference>
<dbReference type="WBParaSite" id="MhA1_Contig1089.frz3.gene21">
    <property type="protein sequence ID" value="MhA1_Contig1089.frz3.gene21"/>
    <property type="gene ID" value="MhA1_Contig1089.frz3.gene21"/>
</dbReference>
<sequence length="219" mass="24833">MKKIIIIFSILLIINITTTKKYPDPLEELINGLPGDSYGVILGKLIDYLKKLLGPILPLNDAELRDLTERLRELKRVELSITSAELQNRANQVAIINKQTGGEWKAKLNLESLLPEKYQRILCGLKQVYKGSKAPRSKRASKGVTKRIVSCTYKRDFDVRDKWSCCKQIISYIPNQGFCGSCWAVATASAYTDRYCIERAKKGLITPNITRNIFSSYDL</sequence>
<dbReference type="GO" id="GO:0008234">
    <property type="term" value="F:cysteine-type peptidase activity"/>
    <property type="evidence" value="ECO:0007669"/>
    <property type="project" value="UniProtKB-KW"/>
</dbReference>